<dbReference type="Pfam" id="PF09070">
    <property type="entry name" value="PFU"/>
    <property type="match status" value="1"/>
</dbReference>
<dbReference type="SUPFAM" id="SSF50978">
    <property type="entry name" value="WD40 repeat-like"/>
    <property type="match status" value="1"/>
</dbReference>
<dbReference type="SMART" id="SM00320">
    <property type="entry name" value="WD40"/>
    <property type="match status" value="6"/>
</dbReference>
<dbReference type="GO" id="GO:0043130">
    <property type="term" value="F:ubiquitin binding"/>
    <property type="evidence" value="ECO:0007669"/>
    <property type="project" value="EnsemblFungi"/>
</dbReference>
<organism evidence="8 9">
    <name type="scientific">Ascoidea rubescens DSM 1968</name>
    <dbReference type="NCBI Taxonomy" id="1344418"/>
    <lineage>
        <taxon>Eukaryota</taxon>
        <taxon>Fungi</taxon>
        <taxon>Dikarya</taxon>
        <taxon>Ascomycota</taxon>
        <taxon>Saccharomycotina</taxon>
        <taxon>Saccharomycetes</taxon>
        <taxon>Ascoideaceae</taxon>
        <taxon>Ascoidea</taxon>
    </lineage>
</organism>
<dbReference type="PROSITE" id="PS51394">
    <property type="entry name" value="PFU"/>
    <property type="match status" value="1"/>
</dbReference>
<evidence type="ECO:0000313" key="8">
    <source>
        <dbReference type="EMBL" id="ODV61764.1"/>
    </source>
</evidence>
<comment type="subcellular location">
    <subcellularLocation>
        <location evidence="1">Cytoplasm</location>
    </subcellularLocation>
</comment>
<evidence type="ECO:0000256" key="4">
    <source>
        <dbReference type="ARBA" id="ARBA00022737"/>
    </source>
</evidence>
<dbReference type="GeneID" id="30963455"/>
<reference evidence="9" key="1">
    <citation type="submission" date="2016-05" db="EMBL/GenBank/DDBJ databases">
        <title>Comparative genomics of biotechnologically important yeasts.</title>
        <authorList>
            <consortium name="DOE Joint Genome Institute"/>
            <person name="Riley R."/>
            <person name="Haridas S."/>
            <person name="Wolfe K.H."/>
            <person name="Lopes M.R."/>
            <person name="Hittinger C.T."/>
            <person name="Goker M."/>
            <person name="Salamov A."/>
            <person name="Wisecaver J."/>
            <person name="Long T.M."/>
            <person name="Aerts A.L."/>
            <person name="Barry K."/>
            <person name="Choi C."/>
            <person name="Clum A."/>
            <person name="Coughlan A.Y."/>
            <person name="Deshpande S."/>
            <person name="Douglass A.P."/>
            <person name="Hanson S.J."/>
            <person name="Klenk H.-P."/>
            <person name="Labutti K."/>
            <person name="Lapidus A."/>
            <person name="Lindquist E."/>
            <person name="Lipzen A."/>
            <person name="Meier-Kolthoff J.P."/>
            <person name="Ohm R.A."/>
            <person name="Otillar R.P."/>
            <person name="Pangilinan J."/>
            <person name="Peng Y."/>
            <person name="Rokas A."/>
            <person name="Rosa C.A."/>
            <person name="Scheuner C."/>
            <person name="Sibirny A.A."/>
            <person name="Slot J.C."/>
            <person name="Stielow J.B."/>
            <person name="Sun H."/>
            <person name="Kurtzman C.P."/>
            <person name="Blackwell M."/>
            <person name="Grigoriev I.V."/>
            <person name="Jeffries T.W."/>
        </authorList>
    </citation>
    <scope>NUCLEOTIDE SEQUENCE [LARGE SCALE GENOMIC DNA]</scope>
    <source>
        <strain evidence="9">DSM 1968</strain>
    </source>
</reference>
<evidence type="ECO:0000256" key="5">
    <source>
        <dbReference type="PROSITE-ProRule" id="PRU00221"/>
    </source>
</evidence>
<keyword evidence="2" id="KW-0963">Cytoplasm</keyword>
<dbReference type="STRING" id="1344418.A0A1D2VJH0"/>
<keyword evidence="3 5" id="KW-0853">WD repeat</keyword>
<keyword evidence="9" id="KW-1185">Reference proteome</keyword>
<gene>
    <name evidence="8" type="ORF">ASCRUDRAFT_23990</name>
</gene>
<feature type="repeat" description="WD" evidence="5">
    <location>
        <begin position="232"/>
        <end position="272"/>
    </location>
</feature>
<dbReference type="PANTHER" id="PTHR19849">
    <property type="entry name" value="PHOSPHOLIPASE A-2-ACTIVATING PROTEIN"/>
    <property type="match status" value="1"/>
</dbReference>
<dbReference type="PANTHER" id="PTHR19849:SF0">
    <property type="entry name" value="PHOSPHOLIPASE A-2-ACTIVATING PROTEIN"/>
    <property type="match status" value="1"/>
</dbReference>
<dbReference type="InterPro" id="IPR001680">
    <property type="entry name" value="WD40_rpt"/>
</dbReference>
<sequence>FKLVASLKVHDQDVKDVVSPFDDTIVSVSRDASVKITRLVDVKNQIWTSSINFVSSAFLNSVTLTKYQSSYLIASGGQDKLVSFTPLGSNQDEKIYHKPKYCLIGHQSNVCALNSYSLHSIEDENSLIISSSWDSSAIVWEDFQVKYKLLGHSQSVWDCKFIDKDNYVTCSADKSIKFWFKNRLVKSIENAHKDVIRNLLVLKDLNLLITCSNDSSIKFWNFSERVLINSIENAHNSFIYTIKRLSDDKFISTSEDRSIKIWNIHTFSCLQTITFPCVSIWSCSVLPNTDDIVVAGSDGYIYIFSADPSRQNSVKHQEFLNDVEHSAINSQTLDKSQIHDSTILATAGKHDGQVVMVKDSSSVLAYNWSSEENKWVKIGVVVGGSQGTSSKKEYKGKKYDYVFDVDIKENEPPLKLCYNLSESPYLAAEKFLADNDLPRSYLDEVVNFILKNTEQVNMESSSATQSQNSSSFYNPYADDRQTKPVDFQTFESFKSSLIMEGIEKGNNSIENIQVKLSKKELTDISSNLSNSLFRNDSKKAFDLLETSLKIVENWPVNHKLVGFDLLRIIIKYIP</sequence>
<evidence type="ECO:0000259" key="7">
    <source>
        <dbReference type="PROSITE" id="PS51396"/>
    </source>
</evidence>
<dbReference type="Pfam" id="PF08324">
    <property type="entry name" value="PUL"/>
    <property type="match status" value="1"/>
</dbReference>
<feature type="repeat" description="WD" evidence="5">
    <location>
        <begin position="189"/>
        <end position="230"/>
    </location>
</feature>
<dbReference type="InterPro" id="IPR019775">
    <property type="entry name" value="WD40_repeat_CS"/>
</dbReference>
<dbReference type="GO" id="GO:0140036">
    <property type="term" value="F:ubiquitin-modified protein reader activity"/>
    <property type="evidence" value="ECO:0007669"/>
    <property type="project" value="EnsemblFungi"/>
</dbReference>
<feature type="domain" description="PUL" evidence="7">
    <location>
        <begin position="480"/>
        <end position="574"/>
    </location>
</feature>
<dbReference type="InParanoid" id="A0A1D2VJH0"/>
<evidence type="ECO:0000313" key="9">
    <source>
        <dbReference type="Proteomes" id="UP000095038"/>
    </source>
</evidence>
<dbReference type="OrthoDB" id="10265988at2759"/>
<dbReference type="PROSITE" id="PS50082">
    <property type="entry name" value="WD_REPEATS_2"/>
    <property type="match status" value="2"/>
</dbReference>
<evidence type="ECO:0000259" key="6">
    <source>
        <dbReference type="PROSITE" id="PS51394"/>
    </source>
</evidence>
<dbReference type="GO" id="GO:0005634">
    <property type="term" value="C:nucleus"/>
    <property type="evidence" value="ECO:0007669"/>
    <property type="project" value="EnsemblFungi"/>
</dbReference>
<dbReference type="Gene3D" id="1.25.10.10">
    <property type="entry name" value="Leucine-rich Repeat Variant"/>
    <property type="match status" value="1"/>
</dbReference>
<dbReference type="GO" id="GO:0044877">
    <property type="term" value="F:protein-containing complex binding"/>
    <property type="evidence" value="ECO:0007669"/>
    <property type="project" value="EnsemblFungi"/>
</dbReference>
<dbReference type="GO" id="GO:0036435">
    <property type="term" value="F:K48-linked polyubiquitin modification-dependent protein binding"/>
    <property type="evidence" value="ECO:0007669"/>
    <property type="project" value="EnsemblFungi"/>
</dbReference>
<dbReference type="InterPro" id="IPR011989">
    <property type="entry name" value="ARM-like"/>
</dbReference>
<feature type="non-terminal residue" evidence="8">
    <location>
        <position position="574"/>
    </location>
</feature>
<dbReference type="Gene3D" id="3.10.20.870">
    <property type="entry name" value="PFU (PLAA family ubiquitin binding), C-terminal domain"/>
    <property type="match status" value="1"/>
</dbReference>
<name>A0A1D2VJH0_9ASCO</name>
<dbReference type="FunCoup" id="A0A1D2VJH0">
    <property type="interactions" value="1420"/>
</dbReference>
<evidence type="ECO:0000256" key="1">
    <source>
        <dbReference type="ARBA" id="ARBA00004496"/>
    </source>
</evidence>
<dbReference type="GO" id="GO:0032473">
    <property type="term" value="C:cytoplasmic side of mitochondrial outer membrane"/>
    <property type="evidence" value="ECO:0007669"/>
    <property type="project" value="EnsemblFungi"/>
</dbReference>
<dbReference type="InterPro" id="IPR015943">
    <property type="entry name" value="WD40/YVTN_repeat-like_dom_sf"/>
</dbReference>
<proteinExistence type="predicted"/>
<dbReference type="Pfam" id="PF00400">
    <property type="entry name" value="WD40"/>
    <property type="match status" value="6"/>
</dbReference>
<feature type="domain" description="PFU" evidence="6">
    <location>
        <begin position="367"/>
        <end position="463"/>
    </location>
</feature>
<dbReference type="GO" id="GO:0034517">
    <property type="term" value="P:ribophagy"/>
    <property type="evidence" value="ECO:0007669"/>
    <property type="project" value="EnsemblFungi"/>
</dbReference>
<evidence type="ECO:0000256" key="3">
    <source>
        <dbReference type="ARBA" id="ARBA00022574"/>
    </source>
</evidence>
<evidence type="ECO:0000256" key="2">
    <source>
        <dbReference type="ARBA" id="ARBA00022490"/>
    </source>
</evidence>
<dbReference type="PROSITE" id="PS00678">
    <property type="entry name" value="WD_REPEATS_1"/>
    <property type="match status" value="1"/>
</dbReference>
<dbReference type="PROSITE" id="PS51396">
    <property type="entry name" value="PUL"/>
    <property type="match status" value="1"/>
</dbReference>
<accession>A0A1D2VJH0</accession>
<dbReference type="GO" id="GO:0070314">
    <property type="term" value="P:G1 to G0 transition"/>
    <property type="evidence" value="ECO:0007669"/>
    <property type="project" value="EnsemblFungi"/>
</dbReference>
<dbReference type="RefSeq" id="XP_020048071.1">
    <property type="nucleotide sequence ID" value="XM_020189819.1"/>
</dbReference>
<feature type="non-terminal residue" evidence="8">
    <location>
        <position position="1"/>
    </location>
</feature>
<dbReference type="AlphaFoldDB" id="A0A1D2VJH0"/>
<dbReference type="InterPro" id="IPR036322">
    <property type="entry name" value="WD40_repeat_dom_sf"/>
</dbReference>
<dbReference type="PROSITE" id="PS50294">
    <property type="entry name" value="WD_REPEATS_REGION"/>
    <property type="match status" value="1"/>
</dbReference>
<dbReference type="GO" id="GO:0006303">
    <property type="term" value="P:double-strand break repair via nonhomologous end joining"/>
    <property type="evidence" value="ECO:0007669"/>
    <property type="project" value="EnsemblFungi"/>
</dbReference>
<dbReference type="Gene3D" id="2.130.10.10">
    <property type="entry name" value="YVTN repeat-like/Quinoprotein amine dehydrogenase"/>
    <property type="match status" value="1"/>
</dbReference>
<dbReference type="Proteomes" id="UP000095038">
    <property type="component" value="Unassembled WGS sequence"/>
</dbReference>
<protein>
    <submittedName>
        <fullName evidence="8">PFU-domain-containing protein</fullName>
    </submittedName>
</protein>
<dbReference type="GO" id="GO:0072671">
    <property type="term" value="P:mitochondria-associated ubiquitin-dependent protein catabolic process"/>
    <property type="evidence" value="ECO:0007669"/>
    <property type="project" value="EnsemblFungi"/>
</dbReference>
<dbReference type="InterPro" id="IPR015155">
    <property type="entry name" value="PFU"/>
</dbReference>
<keyword evidence="4" id="KW-0677">Repeat</keyword>
<dbReference type="GO" id="GO:0010992">
    <property type="term" value="P:ubiquitin recycling"/>
    <property type="evidence" value="ECO:0007669"/>
    <property type="project" value="EnsemblFungi"/>
</dbReference>
<dbReference type="EMBL" id="KV454478">
    <property type="protein sequence ID" value="ODV61764.1"/>
    <property type="molecule type" value="Genomic_DNA"/>
</dbReference>
<dbReference type="InterPro" id="IPR013535">
    <property type="entry name" value="PUL_dom"/>
</dbReference>
<dbReference type="InterPro" id="IPR038122">
    <property type="entry name" value="PFU_sf"/>
</dbReference>